<accession>A0ACB9SV59</accession>
<sequence length="958" mass="110416">MDEFYVRSISNGRKHEIETQLNNFSNQKDAWKFCVYFITNTSSQYVSMYALSTIESVINRQWYSLEWDNRTQLKSTLYNFYIEQDNTSNFIRNKLAKLIVDIARYDWPQFYPEFFSNILQLLKSDRLQLLGLILLRTTSEELMNPRPDLNSYRKEELTRLLQQYIPQVFQILISILDNLGNKPRHKATATPPPSPTHPSSQPNLAQQISAASFRTDPKAIIREGLATVQHLLSWSQLNQVPVQIISAIFNFTHVSSYAQDDDDMCLLAMSTLNEILYRKCVPPGSQPLFIQLYHNTVQLMKDITCSSSGRIETLSSDFMEKLSELLCLLMEQHLWRLETEPGFSALEFLSLLFELTIRLPSLPCYLRCLAVWAAFIKQIKPQNAHRFVYNNPCLFPLCCYILGQGYTKVSASSIDNLIIGMIESASIAKNIKYYHLKLDDSRLIDDFTEVQSQLIAALKTWCTWLFLNGDRNNRYLKDLIEISLRHLQSAHEEPPKVCHAAAHLFLTVSSAVFPPSLITLPSVVEYIQLAPKVKYYSRETHQVVISACCNILVRPWGELSQLDSQKRNIWITTFFDLLTRDFRDLMQNGDVNKMKDIVANTLPILSSVIDYCKNYPSSSKKLLYMGLKNCIDHALLLFPTYSRYEEISDNILTFFLNVLGVLQQQMGIDATKHAVEVFLQVAVSEQQSKNLSSLDKLLQILQLIVEAPGNSYKNFLPGILQLCLQNVYPVLICQANKQPDVIIALLRLLYSMLLYRWNYFYISQVRLGHSPGCSDTLQGPDNPQQPEQLLAVLRVFGQSLLQPDINIFKTSLNSLEDLNSKWKLYHKALFQDQLLSQFLSVLIQTLLDKSHNLLTEDILQAIYNLAAVNFSIFFGTFLPNFLRNTDCLTHEQYESLQQNFKRDTVMRPISILIFVSLKHCFISGYADLRSESAEVYQRFLLLQDVQFESTFRKYLLVV</sequence>
<protein>
    <submittedName>
        <fullName evidence="1">Exportin-6</fullName>
    </submittedName>
</protein>
<evidence type="ECO:0000313" key="2">
    <source>
        <dbReference type="Proteomes" id="UP001056778"/>
    </source>
</evidence>
<dbReference type="EMBL" id="CM043022">
    <property type="protein sequence ID" value="KAI4456920.1"/>
    <property type="molecule type" value="Genomic_DNA"/>
</dbReference>
<gene>
    <name evidence="1" type="ORF">MML48_8g00020519</name>
</gene>
<reference evidence="1" key="1">
    <citation type="submission" date="2022-04" db="EMBL/GenBank/DDBJ databases">
        <title>Chromosome-scale genome assembly of Holotrichia oblita Faldermann.</title>
        <authorList>
            <person name="Rongchong L."/>
        </authorList>
    </citation>
    <scope>NUCLEOTIDE SEQUENCE</scope>
    <source>
        <strain evidence="1">81SQS9</strain>
    </source>
</reference>
<proteinExistence type="predicted"/>
<dbReference type="Proteomes" id="UP001056778">
    <property type="component" value="Chromosome 8"/>
</dbReference>
<comment type="caution">
    <text evidence="1">The sequence shown here is derived from an EMBL/GenBank/DDBJ whole genome shotgun (WGS) entry which is preliminary data.</text>
</comment>
<name>A0ACB9SV59_HOLOL</name>
<evidence type="ECO:0000313" key="1">
    <source>
        <dbReference type="EMBL" id="KAI4456920.1"/>
    </source>
</evidence>
<keyword evidence="2" id="KW-1185">Reference proteome</keyword>
<organism evidence="1 2">
    <name type="scientific">Holotrichia oblita</name>
    <name type="common">Chafer beetle</name>
    <dbReference type="NCBI Taxonomy" id="644536"/>
    <lineage>
        <taxon>Eukaryota</taxon>
        <taxon>Metazoa</taxon>
        <taxon>Ecdysozoa</taxon>
        <taxon>Arthropoda</taxon>
        <taxon>Hexapoda</taxon>
        <taxon>Insecta</taxon>
        <taxon>Pterygota</taxon>
        <taxon>Neoptera</taxon>
        <taxon>Endopterygota</taxon>
        <taxon>Coleoptera</taxon>
        <taxon>Polyphaga</taxon>
        <taxon>Scarabaeiformia</taxon>
        <taxon>Scarabaeidae</taxon>
        <taxon>Melolonthinae</taxon>
        <taxon>Holotrichia</taxon>
    </lineage>
</organism>